<accession>A0A3A3G8E0</accession>
<evidence type="ECO:0000313" key="2">
    <source>
        <dbReference type="Proteomes" id="UP000266327"/>
    </source>
</evidence>
<proteinExistence type="predicted"/>
<reference evidence="2" key="1">
    <citation type="submission" date="2018-09" db="EMBL/GenBank/DDBJ databases">
        <authorList>
            <person name="Zhu H."/>
        </authorList>
    </citation>
    <scope>NUCLEOTIDE SEQUENCE [LARGE SCALE GENOMIC DNA]</scope>
    <source>
        <strain evidence="2">K1S02-23</strain>
    </source>
</reference>
<dbReference type="AlphaFoldDB" id="A0A3A3G8E0"/>
<gene>
    <name evidence="1" type="ORF">D3878_21825</name>
</gene>
<evidence type="ECO:0000313" key="1">
    <source>
        <dbReference type="EMBL" id="RJG03905.1"/>
    </source>
</evidence>
<dbReference type="EMBL" id="QYUQ01000002">
    <property type="protein sequence ID" value="RJG03905.1"/>
    <property type="molecule type" value="Genomic_DNA"/>
</dbReference>
<protein>
    <submittedName>
        <fullName evidence="1">Uncharacterized protein</fullName>
    </submittedName>
</protein>
<name>A0A3A3G8E0_9BURK</name>
<organism evidence="1 2">
    <name type="scientific">Noviherbaspirillum sedimenti</name>
    <dbReference type="NCBI Taxonomy" id="2320865"/>
    <lineage>
        <taxon>Bacteria</taxon>
        <taxon>Pseudomonadati</taxon>
        <taxon>Pseudomonadota</taxon>
        <taxon>Betaproteobacteria</taxon>
        <taxon>Burkholderiales</taxon>
        <taxon>Oxalobacteraceae</taxon>
        <taxon>Noviherbaspirillum</taxon>
    </lineage>
</organism>
<keyword evidence="2" id="KW-1185">Reference proteome</keyword>
<comment type="caution">
    <text evidence="1">The sequence shown here is derived from an EMBL/GenBank/DDBJ whole genome shotgun (WGS) entry which is preliminary data.</text>
</comment>
<sequence length="80" mass="8837">MAKSGRSSRNPKAIIGFFLASHIYADHYPHLFIAAHDEEHIGNVIQMLKAALQHMRARIAIPFAAQEPTQPGNPAYGLCQ</sequence>
<dbReference type="Proteomes" id="UP000266327">
    <property type="component" value="Unassembled WGS sequence"/>
</dbReference>